<name>A0A919S2S1_9CLOT</name>
<organism evidence="1 2">
    <name type="scientific">Clostridium polyendosporum</name>
    <dbReference type="NCBI Taxonomy" id="69208"/>
    <lineage>
        <taxon>Bacteria</taxon>
        <taxon>Bacillati</taxon>
        <taxon>Bacillota</taxon>
        <taxon>Clostridia</taxon>
        <taxon>Eubacteriales</taxon>
        <taxon>Clostridiaceae</taxon>
        <taxon>Clostridium</taxon>
    </lineage>
</organism>
<comment type="caution">
    <text evidence="1">The sequence shown here is derived from an EMBL/GenBank/DDBJ whole genome shotgun (WGS) entry which is preliminary data.</text>
</comment>
<evidence type="ECO:0000313" key="1">
    <source>
        <dbReference type="EMBL" id="GIM30409.1"/>
    </source>
</evidence>
<evidence type="ECO:0000313" key="2">
    <source>
        <dbReference type="Proteomes" id="UP000679179"/>
    </source>
</evidence>
<keyword evidence="2" id="KW-1185">Reference proteome</keyword>
<protein>
    <submittedName>
        <fullName evidence="1">Uncharacterized protein</fullName>
    </submittedName>
</protein>
<sequence length="94" mass="10687">MIITDNRKGFKTNAEVGDIIVTDSGDHYLVISKTEYGRNGIPMRAHRLLDLSELSTFCIGEVNESIEVGYKFERNKEQIITEIIGRDNLEITIK</sequence>
<dbReference type="EMBL" id="BOPZ01000036">
    <property type="protein sequence ID" value="GIM30409.1"/>
    <property type="molecule type" value="Genomic_DNA"/>
</dbReference>
<dbReference type="RefSeq" id="WP_212905078.1">
    <property type="nucleotide sequence ID" value="NZ_BOPZ01000036.1"/>
</dbReference>
<dbReference type="Proteomes" id="UP000679179">
    <property type="component" value="Unassembled WGS sequence"/>
</dbReference>
<proteinExistence type="predicted"/>
<gene>
    <name evidence="1" type="ORF">CPJCM30710_30750</name>
</gene>
<dbReference type="AlphaFoldDB" id="A0A919S2S1"/>
<accession>A0A919S2S1</accession>
<reference evidence="1" key="1">
    <citation type="submission" date="2021-03" db="EMBL/GenBank/DDBJ databases">
        <title>Taxonomic study of Clostridium polyendosporum from meadow-gley soil under rice.</title>
        <authorList>
            <person name="Kobayashi H."/>
            <person name="Tanizawa Y."/>
            <person name="Yagura M."/>
        </authorList>
    </citation>
    <scope>NUCLEOTIDE SEQUENCE</scope>
    <source>
        <strain evidence="1">JCM 30710</strain>
    </source>
</reference>